<dbReference type="RefSeq" id="YP_009598819.1">
    <property type="nucleotide sequence ID" value="NC_041911.1"/>
</dbReference>
<protein>
    <recommendedName>
        <fullName evidence="3">2OG-Fe(II) oxygenase</fullName>
    </recommendedName>
</protein>
<evidence type="ECO:0008006" key="3">
    <source>
        <dbReference type="Google" id="ProtNLM"/>
    </source>
</evidence>
<keyword evidence="2" id="KW-1185">Reference proteome</keyword>
<evidence type="ECO:0000313" key="2">
    <source>
        <dbReference type="Proteomes" id="UP000222831"/>
    </source>
</evidence>
<dbReference type="EMBL" id="AP017924">
    <property type="protein sequence ID" value="BAW19100.1"/>
    <property type="molecule type" value="Genomic_DNA"/>
</dbReference>
<dbReference type="GeneID" id="40074521"/>
<proteinExistence type="predicted"/>
<dbReference type="Gene3D" id="2.60.120.620">
    <property type="entry name" value="q2cbj1_9rhob like domain"/>
    <property type="match status" value="1"/>
</dbReference>
<dbReference type="OrthoDB" id="38461at10239"/>
<dbReference type="KEGG" id="vg:40074521"/>
<dbReference type="Proteomes" id="UP000222831">
    <property type="component" value="Segment"/>
</dbReference>
<sequence>MRKLWHWQDGRQGTGYRIFTMLNSQLLNMDCHLIRYGVGSSIPPHVDPVIEGYGHFRLNIELKAPKKGGELVCEKSLFRWRGINYFRPDLVTHSVTKVEEGVRYVLSIGWKRKLKQ</sequence>
<reference evidence="1 2" key="1">
    <citation type="submission" date="2016-12" db="EMBL/GenBank/DDBJ databases">
        <title>Characterization of two jumbo phages RP12 and RP31 infecting the phytopathogen Ralstonia solanacearum.</title>
        <authorList>
            <person name="Kawasaki T."/>
            <person name="Yoshikawa G."/>
            <person name="Ogata H."/>
            <person name="Yamada T."/>
        </authorList>
    </citation>
    <scope>NUCLEOTIDE SEQUENCE [LARGE SCALE GENOMIC DNA]</scope>
    <source>
        <strain evidence="1 2">RP12</strain>
    </source>
</reference>
<organism evidence="1 2">
    <name type="scientific">Ralstonia phage RP12</name>
    <dbReference type="NCBI Taxonomy" id="1923889"/>
    <lineage>
        <taxon>Viruses</taxon>
        <taxon>Duplodnaviria</taxon>
        <taxon>Heunggongvirae</taxon>
        <taxon>Uroviricota</taxon>
        <taxon>Caudoviricetes</taxon>
        <taxon>Chimalliviridae</taxon>
        <taxon>Ripduovirus</taxon>
        <taxon>Ripduovirus RP12</taxon>
    </lineage>
</organism>
<evidence type="ECO:0000313" key="1">
    <source>
        <dbReference type="EMBL" id="BAW19100.1"/>
    </source>
</evidence>
<name>A0A1L7N0V4_9CAUD</name>
<accession>A0A1L7N0V4</accession>